<dbReference type="Proteomes" id="UP000192796">
    <property type="component" value="Unassembled WGS sequence"/>
</dbReference>
<evidence type="ECO:0000313" key="2">
    <source>
        <dbReference type="EMBL" id="OQP57728.1"/>
    </source>
</evidence>
<evidence type="ECO:0000313" key="3">
    <source>
        <dbReference type="Proteomes" id="UP000192796"/>
    </source>
</evidence>
<keyword evidence="3" id="KW-1185">Reference proteome</keyword>
<dbReference type="EMBL" id="LVYD01000113">
    <property type="protein sequence ID" value="OQP57728.1"/>
    <property type="molecule type" value="Genomic_DNA"/>
</dbReference>
<organism evidence="2 3">
    <name type="scientific">Niastella vici</name>
    <dbReference type="NCBI Taxonomy" id="1703345"/>
    <lineage>
        <taxon>Bacteria</taxon>
        <taxon>Pseudomonadati</taxon>
        <taxon>Bacteroidota</taxon>
        <taxon>Chitinophagia</taxon>
        <taxon>Chitinophagales</taxon>
        <taxon>Chitinophagaceae</taxon>
        <taxon>Niastella</taxon>
    </lineage>
</organism>
<name>A0A1V9FH79_9BACT</name>
<gene>
    <name evidence="2" type="ORF">A3860_08845</name>
</gene>
<feature type="signal peptide" evidence="1">
    <location>
        <begin position="1"/>
        <end position="20"/>
    </location>
</feature>
<feature type="chain" id="PRO_5010693288" description="Secretion system C-terminal sorting domain-containing protein" evidence="1">
    <location>
        <begin position="21"/>
        <end position="1489"/>
    </location>
</feature>
<dbReference type="OrthoDB" id="607399at2"/>
<protein>
    <recommendedName>
        <fullName evidence="4">Secretion system C-terminal sorting domain-containing protein</fullName>
    </recommendedName>
</protein>
<proteinExistence type="predicted"/>
<dbReference type="InterPro" id="IPR026444">
    <property type="entry name" value="Secre_tail"/>
</dbReference>
<evidence type="ECO:0008006" key="4">
    <source>
        <dbReference type="Google" id="ProtNLM"/>
    </source>
</evidence>
<sequence>MKTCVLFCLFLLLGRENVFAQTSIFAYGSGWKYLDNGTDQGTAWRSLAFSDASWKTGNGKFGYGLSGLSTIVSYGPDSKQKYITTYFRKIIAVSDTSHFISFTAGVLRDDGVVVYVNGVEVYRNNMGTGSVNYLTTGKDASDNGTVTQAFTINTSAFVNGNNIIAAEIHQKTGNNADLAFDMQLSGVKDVTPPVVVSILRQSPATQVTNASSVTFRTTFSEKVTGVDNTDFTLTTVSGTAGGVLANGAVVPVGTNGIAYDVTVSNVQGDGILRLDLNNSGTGITDTVGNAIGTGFTNGETYNVDHTPPFTVSILRQSPATQVTNASSVTFRTTFSEKVTGVDNTDFTLTTVSGTAGGVLANGAVVPVGTNGIAYDVTVSNVQGDGILRLDLNNSGTGITDTVGNAIGTGFTNGETYNVDHTPPFTVSILRQSPATQVTNASSVTFRTTFSEKVTGVDNTDFTLTTVSGTASGVLANGAVVPVGTSGDAYDVTVSNVQGNGTLRLDLNSSGTGVSDTSGNGISAGFTNGETYMVDRTPPFTVSILRQTPATQLTNASSVTFRTTFSEKVTGVDSSDFTLTTVSGTAGGVLANGAVVPVDTNGIAYDVTISNVQGAGTLRLDLNGSGTGIADTAGNVIVTGYTNGETYIVDFTPPFTVSILRQSPAAQLTNASSITFRTTFSEKVTGVDSADFTLTTVSGTASGVLADGAAVPVGTNGLIYDVTVSNVQGDGTLRLDLNGSGTGISDTAGNAIGTGFTNGETYIIQQQLPDVPPVVTSINRLSPATQVTNASSITFRTTFSEKVTGVDSADFTVTTVSGTASGVLANGAAVPVGTNGVAYDVTVSNVQGNGTLRLDLNGSGTGISDTTGNAISTGFTNGETYIIQDLNGPPVVTSINRQLPVNQNTDTTTVTYRVIFSKKVRGVDAADFITVATSGNVRGTLSKVAQQAASTALTDAVKVVGTDSTTYDVAVRALAGNGVLRLDVKNSNTGITDVSGNALSGGYTSGQTYTVNVASSQCFQSFMDLDPVTISSTTREIPQAKVWSYAGKWWAVAATSAGTKIYRLDNTSWTDVLTIATANNSRTDCRVVGNLVHMLLFRGASATSYIVSLEYDPAANTYKRWTQRTANVNIVFEAGTITATLDKDGTGRLWIASCSNGNMLVRYSDAPYSTWSSPITIASGAMSEDICAITALPGKIGVFWSNQTAKRFGFKTHTDGADPTLWSADEVPASQSAQNINKGMADNYVNVLAASDGTLYCAVKTGYDKAGLPTMALLVRRPNNSWDNLYAVTSSKEGNRPIVIMNEAAGKVKVIYSTHLDNFDGTRSGDILYRESSTANISFGLPVTLINGLGVNSLEYTTSIHQTYNPAIVVLTTNENVNPLKALGVLATDAPPGNLARVATALPVAAENWQVRPNPFVNNATLDFKLMLPGPYSITLYDSEGRTIRVLKQGWAAAGIQNYVSVDGSYLASGLYLIKIQTNSQIQTLKLLKK</sequence>
<accession>A0A1V9FH79</accession>
<evidence type="ECO:0000256" key="1">
    <source>
        <dbReference type="SAM" id="SignalP"/>
    </source>
</evidence>
<dbReference type="STRING" id="1703345.A3860_08845"/>
<dbReference type="Gene3D" id="2.60.120.260">
    <property type="entry name" value="Galactose-binding domain-like"/>
    <property type="match status" value="1"/>
</dbReference>
<reference evidence="2 3" key="1">
    <citation type="submission" date="2016-03" db="EMBL/GenBank/DDBJ databases">
        <title>Niastella vici sp. nov., isolated from farmland soil.</title>
        <authorList>
            <person name="Chen L."/>
            <person name="Wang D."/>
            <person name="Yang S."/>
            <person name="Wang G."/>
        </authorList>
    </citation>
    <scope>NUCLEOTIDE SEQUENCE [LARGE SCALE GENOMIC DNA]</scope>
    <source>
        <strain evidence="2 3">DJ57</strain>
    </source>
</reference>
<comment type="caution">
    <text evidence="2">The sequence shown here is derived from an EMBL/GenBank/DDBJ whole genome shotgun (WGS) entry which is preliminary data.</text>
</comment>
<keyword evidence="1" id="KW-0732">Signal</keyword>
<dbReference type="RefSeq" id="WP_081155632.1">
    <property type="nucleotide sequence ID" value="NZ_LVYD01000113.1"/>
</dbReference>
<dbReference type="NCBIfam" id="TIGR04183">
    <property type="entry name" value="Por_Secre_tail"/>
    <property type="match status" value="1"/>
</dbReference>